<dbReference type="Pfam" id="PF00672">
    <property type="entry name" value="HAMP"/>
    <property type="match status" value="1"/>
</dbReference>
<protein>
    <submittedName>
        <fullName evidence="7">Methyl-accepting chemotaxis protein</fullName>
    </submittedName>
</protein>
<dbReference type="InterPro" id="IPR051310">
    <property type="entry name" value="MCP_chemotaxis"/>
</dbReference>
<dbReference type="SMART" id="SM00304">
    <property type="entry name" value="HAMP"/>
    <property type="match status" value="1"/>
</dbReference>
<reference evidence="7" key="1">
    <citation type="submission" date="2023-02" db="EMBL/GenBank/DDBJ databases">
        <title>Description of Herbaspirillum huttiense subsp. nephrolepsisexaltata and Herbaspirillum huttiense subsp. lycopersicon.</title>
        <authorList>
            <person name="Poudel M."/>
            <person name="Sharma A."/>
            <person name="Goss E."/>
            <person name="Tapia J.H."/>
            <person name="Harmon C.M."/>
            <person name="Jones J.B."/>
        </authorList>
    </citation>
    <scope>NUCLEOTIDE SEQUENCE</scope>
    <source>
        <strain evidence="7">NC40101</strain>
    </source>
</reference>
<gene>
    <name evidence="7" type="ORF">RJN63_14935</name>
</gene>
<dbReference type="GO" id="GO:0005886">
    <property type="term" value="C:plasma membrane"/>
    <property type="evidence" value="ECO:0007669"/>
    <property type="project" value="TreeGrafter"/>
</dbReference>
<sequence>MSIYKYFSMRQIVSALSVVVTLLLALLVALSVVAAEAEDSVTSAYERREQARQLVAELRQGADDLSRLARSFVATGEYQAERQYHAIADIRDGRRPRPEHYERIYWDLVDADGRPPRPDSATIVPLFELMQQAGLNRDEMAKVREFRSRSGAVAAIELHAMELVRRHARDRLQFDAPQRNDTLEQARRLLHEPRYELARAAMMRPLEALQAMLDSRTRQDILQARQARERLDTVVALVGGLLLLVMVVSVASLYRLVTGPLSQAAQVASRVAKGDLCGRIEGGFRGETGQLLSSLQDMRQGLSHLVREVRHGARIMRGSAGEIADGALKLTTRATRQAGCVQQTAAAMEQLNQAVQQSADRAQQACSLTRSAAQAALEGGVAVSEMIGNMHAVHLAGGRIEEIVAKLDGPSAQTNLLALNAAVEAAHAGIHGQGFAVLADEVRQLARRSADAAQEIRVLLSDAMARINQGSRRAQTAGRTLQEVVAQVGRLNQLIGELASASSQQSGDARRISQSVSAIDQATQRNVLLVQQSSAAAEAMRLATERMAGLLASFHLDTTDSVGDGELIIDMSR</sequence>
<keyword evidence="4" id="KW-0175">Coiled coil</keyword>
<keyword evidence="3" id="KW-0807">Transducer</keyword>
<dbReference type="PROSITE" id="PS50885">
    <property type="entry name" value="HAMP"/>
    <property type="match status" value="1"/>
</dbReference>
<accession>A0AAE4GAA6</accession>
<proteinExistence type="inferred from homology"/>
<comment type="similarity">
    <text evidence="2">Belongs to the methyl-accepting chemotaxis (MCP) protein family.</text>
</comment>
<feature type="domain" description="Methyl-accepting transducer" evidence="5">
    <location>
        <begin position="312"/>
        <end position="541"/>
    </location>
</feature>
<dbReference type="Pfam" id="PF00015">
    <property type="entry name" value="MCPsignal"/>
    <property type="match status" value="1"/>
</dbReference>
<dbReference type="RefSeq" id="WP_310837773.1">
    <property type="nucleotide sequence ID" value="NZ_JAVLSM010000008.1"/>
</dbReference>
<dbReference type="GO" id="GO:0007165">
    <property type="term" value="P:signal transduction"/>
    <property type="evidence" value="ECO:0007669"/>
    <property type="project" value="UniProtKB-KW"/>
</dbReference>
<dbReference type="SUPFAM" id="SSF58104">
    <property type="entry name" value="Methyl-accepting chemotaxis protein (MCP) signaling domain"/>
    <property type="match status" value="1"/>
</dbReference>
<feature type="domain" description="HAMP" evidence="6">
    <location>
        <begin position="255"/>
        <end position="307"/>
    </location>
</feature>
<dbReference type="PANTHER" id="PTHR43531:SF11">
    <property type="entry name" value="METHYL-ACCEPTING CHEMOTAXIS PROTEIN 3"/>
    <property type="match status" value="1"/>
</dbReference>
<evidence type="ECO:0000256" key="3">
    <source>
        <dbReference type="PROSITE-ProRule" id="PRU00284"/>
    </source>
</evidence>
<dbReference type="InterPro" id="IPR004089">
    <property type="entry name" value="MCPsignal_dom"/>
</dbReference>
<dbReference type="GO" id="GO:0006935">
    <property type="term" value="P:chemotaxis"/>
    <property type="evidence" value="ECO:0007669"/>
    <property type="project" value="UniProtKB-KW"/>
</dbReference>
<feature type="coiled-coil region" evidence="4">
    <location>
        <begin position="34"/>
        <end position="68"/>
    </location>
</feature>
<dbReference type="GO" id="GO:0004888">
    <property type="term" value="F:transmembrane signaling receptor activity"/>
    <property type="evidence" value="ECO:0007669"/>
    <property type="project" value="TreeGrafter"/>
</dbReference>
<evidence type="ECO:0000313" key="7">
    <source>
        <dbReference type="EMBL" id="MDT0338139.1"/>
    </source>
</evidence>
<dbReference type="CDD" id="cd06225">
    <property type="entry name" value="HAMP"/>
    <property type="match status" value="1"/>
</dbReference>
<dbReference type="SMART" id="SM00283">
    <property type="entry name" value="MA"/>
    <property type="match status" value="1"/>
</dbReference>
<dbReference type="Gene3D" id="1.10.287.950">
    <property type="entry name" value="Methyl-accepting chemotaxis protein"/>
    <property type="match status" value="1"/>
</dbReference>
<dbReference type="PANTHER" id="PTHR43531">
    <property type="entry name" value="PROTEIN ICFG"/>
    <property type="match status" value="1"/>
</dbReference>
<dbReference type="PROSITE" id="PS50111">
    <property type="entry name" value="CHEMOTAXIS_TRANSDUC_2"/>
    <property type="match status" value="1"/>
</dbReference>
<comment type="caution">
    <text evidence="7">The sequence shown here is derived from an EMBL/GenBank/DDBJ whole genome shotgun (WGS) entry which is preliminary data.</text>
</comment>
<dbReference type="EMBL" id="JAVRAA010000007">
    <property type="protein sequence ID" value="MDT0338139.1"/>
    <property type="molecule type" value="Genomic_DNA"/>
</dbReference>
<evidence type="ECO:0000256" key="4">
    <source>
        <dbReference type="SAM" id="Coils"/>
    </source>
</evidence>
<organism evidence="7">
    <name type="scientific">Herbaspirillum huttiense subsp. nephrolepidis</name>
    <dbReference type="NCBI Taxonomy" id="3075126"/>
    <lineage>
        <taxon>Bacteria</taxon>
        <taxon>Pseudomonadati</taxon>
        <taxon>Pseudomonadota</taxon>
        <taxon>Betaproteobacteria</taxon>
        <taxon>Burkholderiales</taxon>
        <taxon>Oxalobacteraceae</taxon>
        <taxon>Herbaspirillum</taxon>
    </lineage>
</organism>
<dbReference type="InterPro" id="IPR003660">
    <property type="entry name" value="HAMP_dom"/>
</dbReference>
<name>A0AAE4GAA6_9BURK</name>
<dbReference type="AlphaFoldDB" id="A0AAE4GAA6"/>
<keyword evidence="1" id="KW-0145">Chemotaxis</keyword>
<evidence type="ECO:0000259" key="6">
    <source>
        <dbReference type="PROSITE" id="PS50885"/>
    </source>
</evidence>
<evidence type="ECO:0000256" key="2">
    <source>
        <dbReference type="ARBA" id="ARBA00029447"/>
    </source>
</evidence>
<evidence type="ECO:0000259" key="5">
    <source>
        <dbReference type="PROSITE" id="PS50111"/>
    </source>
</evidence>
<evidence type="ECO:0000256" key="1">
    <source>
        <dbReference type="ARBA" id="ARBA00022500"/>
    </source>
</evidence>